<organism evidence="2 3">
    <name type="scientific">Gossypium stocksii</name>
    <dbReference type="NCBI Taxonomy" id="47602"/>
    <lineage>
        <taxon>Eukaryota</taxon>
        <taxon>Viridiplantae</taxon>
        <taxon>Streptophyta</taxon>
        <taxon>Embryophyta</taxon>
        <taxon>Tracheophyta</taxon>
        <taxon>Spermatophyta</taxon>
        <taxon>Magnoliopsida</taxon>
        <taxon>eudicotyledons</taxon>
        <taxon>Gunneridae</taxon>
        <taxon>Pentapetalae</taxon>
        <taxon>rosids</taxon>
        <taxon>malvids</taxon>
        <taxon>Malvales</taxon>
        <taxon>Malvaceae</taxon>
        <taxon>Malvoideae</taxon>
        <taxon>Gossypium</taxon>
    </lineage>
</organism>
<sequence length="98" mass="11712">MSRSPERNMMERQPVRNVPDLNLQALLREVERLFDQNLEPIQERLDHVEGRSRRERTPISPPRNRDQRREPYETPSEPSDAESERGSNVSNRRRGHRN</sequence>
<name>A0A9D3UF24_9ROSI</name>
<dbReference type="EMBL" id="JAIQCV010000012">
    <property type="protein sequence ID" value="KAH1039189.1"/>
    <property type="molecule type" value="Genomic_DNA"/>
</dbReference>
<dbReference type="OrthoDB" id="1000896at2759"/>
<accession>A0A9D3UF24</accession>
<reference evidence="2 3" key="1">
    <citation type="journal article" date="2021" name="Plant Biotechnol. J.">
        <title>Multi-omics assisted identification of the key and species-specific regulatory components of drought-tolerant mechanisms in Gossypium stocksii.</title>
        <authorList>
            <person name="Yu D."/>
            <person name="Ke L."/>
            <person name="Zhang D."/>
            <person name="Wu Y."/>
            <person name="Sun Y."/>
            <person name="Mei J."/>
            <person name="Sun J."/>
            <person name="Sun Y."/>
        </authorList>
    </citation>
    <scope>NUCLEOTIDE SEQUENCE [LARGE SCALE GENOMIC DNA]</scope>
    <source>
        <strain evidence="3">cv. E1</strain>
        <tissue evidence="2">Leaf</tissue>
    </source>
</reference>
<protein>
    <submittedName>
        <fullName evidence="2">Uncharacterized protein</fullName>
    </submittedName>
</protein>
<dbReference type="AlphaFoldDB" id="A0A9D3UF24"/>
<dbReference type="Proteomes" id="UP000828251">
    <property type="component" value="Unassembled WGS sequence"/>
</dbReference>
<proteinExistence type="predicted"/>
<gene>
    <name evidence="2" type="ORF">J1N35_040932</name>
</gene>
<evidence type="ECO:0000256" key="1">
    <source>
        <dbReference type="SAM" id="MobiDB-lite"/>
    </source>
</evidence>
<feature type="region of interest" description="Disordered" evidence="1">
    <location>
        <begin position="34"/>
        <end position="98"/>
    </location>
</feature>
<comment type="caution">
    <text evidence="2">The sequence shown here is derived from an EMBL/GenBank/DDBJ whole genome shotgun (WGS) entry which is preliminary data.</text>
</comment>
<evidence type="ECO:0000313" key="3">
    <source>
        <dbReference type="Proteomes" id="UP000828251"/>
    </source>
</evidence>
<evidence type="ECO:0000313" key="2">
    <source>
        <dbReference type="EMBL" id="KAH1039189.1"/>
    </source>
</evidence>
<feature type="compositionally biased region" description="Basic and acidic residues" evidence="1">
    <location>
        <begin position="41"/>
        <end position="72"/>
    </location>
</feature>
<keyword evidence="3" id="KW-1185">Reference proteome</keyword>